<feature type="compositionally biased region" description="Basic and acidic residues" evidence="1">
    <location>
        <begin position="58"/>
        <end position="75"/>
    </location>
</feature>
<protein>
    <submittedName>
        <fullName evidence="2">Uncharacterized protein</fullName>
    </submittedName>
</protein>
<proteinExistence type="predicted"/>
<dbReference type="Proteomes" id="UP000178764">
    <property type="component" value="Unassembled WGS sequence"/>
</dbReference>
<dbReference type="EMBL" id="MEZT01000003">
    <property type="protein sequence ID" value="OGD57299.1"/>
    <property type="molecule type" value="Genomic_DNA"/>
</dbReference>
<accession>A0A1F5DQ47</accession>
<feature type="region of interest" description="Disordered" evidence="1">
    <location>
        <begin position="42"/>
        <end position="75"/>
    </location>
</feature>
<reference evidence="2 3" key="1">
    <citation type="journal article" date="2016" name="Nat. Commun.">
        <title>Thousands of microbial genomes shed light on interconnected biogeochemical processes in an aquifer system.</title>
        <authorList>
            <person name="Anantharaman K."/>
            <person name="Brown C.T."/>
            <person name="Hug L.A."/>
            <person name="Sharon I."/>
            <person name="Castelle C.J."/>
            <person name="Probst A.J."/>
            <person name="Thomas B.C."/>
            <person name="Singh A."/>
            <person name="Wilkins M.J."/>
            <person name="Karaoz U."/>
            <person name="Brodie E.L."/>
            <person name="Williams K.H."/>
            <person name="Hubbard S.S."/>
            <person name="Banfield J.F."/>
        </authorList>
    </citation>
    <scope>NUCLEOTIDE SEQUENCE [LARGE SCALE GENOMIC DNA]</scope>
</reference>
<dbReference type="AlphaFoldDB" id="A0A1F5DQ47"/>
<comment type="caution">
    <text evidence="2">The sequence shown here is derived from an EMBL/GenBank/DDBJ whole genome shotgun (WGS) entry which is preliminary data.</text>
</comment>
<gene>
    <name evidence="2" type="ORF">A2V71_00485</name>
</gene>
<evidence type="ECO:0000313" key="3">
    <source>
        <dbReference type="Proteomes" id="UP000178764"/>
    </source>
</evidence>
<evidence type="ECO:0000313" key="2">
    <source>
        <dbReference type="EMBL" id="OGD57299.1"/>
    </source>
</evidence>
<organism evidence="2 3">
    <name type="scientific">Candidatus Berkelbacteria bacterium RBG_13_40_8</name>
    <dbReference type="NCBI Taxonomy" id="1797467"/>
    <lineage>
        <taxon>Bacteria</taxon>
        <taxon>Candidatus Berkelbacteria</taxon>
    </lineage>
</organism>
<sequence>MKVSASEPLEPLSGKTIPIAAQKDQVKIKQLIEASRKNYATKYSKPNKALPPASPKPNLEEKKNDQEAVDCLVKE</sequence>
<name>A0A1F5DQ47_9BACT</name>
<evidence type="ECO:0000256" key="1">
    <source>
        <dbReference type="SAM" id="MobiDB-lite"/>
    </source>
</evidence>